<dbReference type="PROSITE" id="PS51625">
    <property type="entry name" value="SAM_MT_TRMB"/>
    <property type="match status" value="1"/>
</dbReference>
<evidence type="ECO:0000256" key="5">
    <source>
        <dbReference type="ARBA" id="ARBA00022691"/>
    </source>
</evidence>
<dbReference type="PANTHER" id="PTHR23417:SF14">
    <property type="entry name" value="PENTACOTRIPEPTIDE-REPEAT REGION OF PRORP DOMAIN-CONTAINING PROTEIN"/>
    <property type="match status" value="1"/>
</dbReference>
<proteinExistence type="inferred from homology"/>
<dbReference type="NCBIfam" id="TIGR00091">
    <property type="entry name" value="tRNA (guanosine(46)-N7)-methyltransferase TrmB"/>
    <property type="match status" value="1"/>
</dbReference>
<evidence type="ECO:0000313" key="10">
    <source>
        <dbReference type="EMBL" id="CCI85809.1"/>
    </source>
</evidence>
<gene>
    <name evidence="9" type="primary">trmB</name>
    <name evidence="10" type="ORF">BN53_06895</name>
</gene>
<dbReference type="Gene3D" id="3.40.50.150">
    <property type="entry name" value="Vaccinia Virus protein VP39"/>
    <property type="match status" value="1"/>
</dbReference>
<feature type="region of interest" description="Interaction with RNA" evidence="9">
    <location>
        <begin position="126"/>
        <end position="131"/>
    </location>
</feature>
<keyword evidence="3 9" id="KW-0489">Methyltransferase</keyword>
<protein>
    <recommendedName>
        <fullName evidence="9">tRNA (guanine-N(7)-)-methyltransferase</fullName>
        <ecNumber evidence="9">2.1.1.33</ecNumber>
    </recommendedName>
    <alternativeName>
        <fullName evidence="9">tRNA (guanine(46)-N(7))-methyltransferase</fullName>
    </alternativeName>
    <alternativeName>
        <fullName evidence="9">tRNA(m7G46)-methyltransferase</fullName>
    </alternativeName>
</protein>
<comment type="catalytic activity">
    <reaction evidence="1 9">
        <text>guanosine(46) in tRNA + S-adenosyl-L-methionine = N(7)-methylguanosine(46) in tRNA + S-adenosyl-L-homocysteine</text>
        <dbReference type="Rhea" id="RHEA:42708"/>
        <dbReference type="Rhea" id="RHEA-COMP:10188"/>
        <dbReference type="Rhea" id="RHEA-COMP:10189"/>
        <dbReference type="ChEBI" id="CHEBI:57856"/>
        <dbReference type="ChEBI" id="CHEBI:59789"/>
        <dbReference type="ChEBI" id="CHEBI:74269"/>
        <dbReference type="ChEBI" id="CHEBI:74480"/>
        <dbReference type="EC" id="2.1.1.33"/>
    </reaction>
</comment>
<dbReference type="GO" id="GO:0043527">
    <property type="term" value="C:tRNA methyltransferase complex"/>
    <property type="evidence" value="ECO:0007669"/>
    <property type="project" value="TreeGrafter"/>
</dbReference>
<sequence length="221" mass="25733">MRLRNKPWAVKLVNEHPESVIQDPNPEVKIDWESRFEDFSRPLEIEVGSGKGKFITTLAERYPEKNFIALELQTTAAGIILRTKLEKNLTNLQIMRADAADIDSFFAENSADKIYLNFSDPWPKSRHEKRRLTYKSFLAKYQYVLKDIGHLEFKTDNSGLFAYSLQSLNNYGMNFDFVSVDLHHEANEILDHNIETEYEHKFASKDNPIYALHATFKTKNL</sequence>
<evidence type="ECO:0000313" key="11">
    <source>
        <dbReference type="Proteomes" id="UP000009311"/>
    </source>
</evidence>
<comment type="similarity">
    <text evidence="8 9">Belongs to the class I-like SAM-binding methyltransferase superfamily. TrmB family.</text>
</comment>
<dbReference type="EMBL" id="CAKD01000023">
    <property type="protein sequence ID" value="CCI85809.1"/>
    <property type="molecule type" value="Genomic_DNA"/>
</dbReference>
<dbReference type="GO" id="GO:0008176">
    <property type="term" value="F:tRNA (guanine(46)-N7)-methyltransferase activity"/>
    <property type="evidence" value="ECO:0007669"/>
    <property type="project" value="UniProtKB-UniRule"/>
</dbReference>
<feature type="binding site" evidence="9">
    <location>
        <position position="46"/>
    </location>
    <ligand>
        <name>S-adenosyl-L-methionine</name>
        <dbReference type="ChEBI" id="CHEBI:59789"/>
    </ligand>
</feature>
<comment type="function">
    <text evidence="2 9">Catalyzes the formation of N(7)-methylguanine at position 46 (m7G46) in tRNA.</text>
</comment>
<organism evidence="10 11">
    <name type="scientific">Lactobacillus pasteurii DSM 23907 = CRBIP 24.76</name>
    <dbReference type="NCBI Taxonomy" id="1423790"/>
    <lineage>
        <taxon>Bacteria</taxon>
        <taxon>Bacillati</taxon>
        <taxon>Bacillota</taxon>
        <taxon>Bacilli</taxon>
        <taxon>Lactobacillales</taxon>
        <taxon>Lactobacillaceae</taxon>
        <taxon>Lactobacillus</taxon>
    </lineage>
</organism>
<evidence type="ECO:0000256" key="1">
    <source>
        <dbReference type="ARBA" id="ARBA00000142"/>
    </source>
</evidence>
<evidence type="ECO:0000256" key="8">
    <source>
        <dbReference type="ARBA" id="ARBA00060767"/>
    </source>
</evidence>
<dbReference type="Proteomes" id="UP000009311">
    <property type="component" value="Unassembled WGS sequence"/>
</dbReference>
<keyword evidence="4 9" id="KW-0808">Transferase</keyword>
<dbReference type="HAMAP" id="MF_01057">
    <property type="entry name" value="tRNA_methyltr_TrmB"/>
    <property type="match status" value="1"/>
</dbReference>
<dbReference type="SUPFAM" id="SSF53335">
    <property type="entry name" value="S-adenosyl-L-methionine-dependent methyltransferases"/>
    <property type="match status" value="1"/>
</dbReference>
<reference evidence="10 11" key="1">
    <citation type="submission" date="2012-06" db="EMBL/GenBank/DDBJ databases">
        <title>Draft Genome Sequence of Lactobacillus pasteurii CRBIP 24.76T.</title>
        <authorList>
            <person name="Cousin S."/>
            <person name="Bouchier C."/>
            <person name="Loux V."/>
            <person name="Ma L."/>
            <person name="Creno S."/>
            <person name="Bizet C."/>
            <person name="Clermont D."/>
        </authorList>
    </citation>
    <scope>NUCLEOTIDE SEQUENCE [LARGE SCALE GENOMIC DNA]</scope>
    <source>
        <strain evidence="11">CRBIP 24.76T</strain>
    </source>
</reference>
<dbReference type="EC" id="2.1.1.33" evidence="9"/>
<dbReference type="eggNOG" id="COG0220">
    <property type="taxonomic scope" value="Bacteria"/>
</dbReference>
<evidence type="ECO:0000256" key="2">
    <source>
        <dbReference type="ARBA" id="ARBA00003015"/>
    </source>
</evidence>
<feature type="binding site" evidence="9">
    <location>
        <position position="71"/>
    </location>
    <ligand>
        <name>S-adenosyl-L-methionine</name>
        <dbReference type="ChEBI" id="CHEBI:59789"/>
    </ligand>
</feature>
<feature type="binding site" evidence="9">
    <location>
        <begin position="196"/>
        <end position="199"/>
    </location>
    <ligand>
        <name>substrate</name>
    </ligand>
</feature>
<evidence type="ECO:0000256" key="6">
    <source>
        <dbReference type="ARBA" id="ARBA00022694"/>
    </source>
</evidence>
<dbReference type="NCBIfam" id="NF001080">
    <property type="entry name" value="PRK00121.2-2"/>
    <property type="match status" value="1"/>
</dbReference>
<dbReference type="InterPro" id="IPR055361">
    <property type="entry name" value="tRNA_methyltr_TrmB_bact"/>
</dbReference>
<name>I7KM43_9LACO</name>
<keyword evidence="5 9" id="KW-0949">S-adenosyl-L-methionine</keyword>
<dbReference type="AlphaFoldDB" id="I7KM43"/>
<evidence type="ECO:0000256" key="7">
    <source>
        <dbReference type="ARBA" id="ARBA00060552"/>
    </source>
</evidence>
<dbReference type="InterPro" id="IPR029063">
    <property type="entry name" value="SAM-dependent_MTases_sf"/>
</dbReference>
<comment type="caution">
    <text evidence="10">The sequence shown here is derived from an EMBL/GenBank/DDBJ whole genome shotgun (WGS) entry which is preliminary data.</text>
</comment>
<dbReference type="CDD" id="cd02440">
    <property type="entry name" value="AdoMet_MTases"/>
    <property type="match status" value="1"/>
</dbReference>
<accession>I7KM43</accession>
<dbReference type="OrthoDB" id="9802090at2"/>
<dbReference type="FunFam" id="3.40.50.150:FF:000035">
    <property type="entry name" value="tRNA (guanine-N(7)-)-methyltransferase"/>
    <property type="match status" value="1"/>
</dbReference>
<feature type="binding site" evidence="9">
    <location>
        <position position="98"/>
    </location>
    <ligand>
        <name>S-adenosyl-L-methionine</name>
        <dbReference type="ChEBI" id="CHEBI:59789"/>
    </ligand>
</feature>
<comment type="pathway">
    <text evidence="7 9">tRNA modification; N(7)-methylguanine-tRNA biosynthesis.</text>
</comment>
<evidence type="ECO:0000256" key="4">
    <source>
        <dbReference type="ARBA" id="ARBA00022679"/>
    </source>
</evidence>
<dbReference type="InterPro" id="IPR003358">
    <property type="entry name" value="tRNA_(Gua-N-7)_MeTrfase_Trmb"/>
</dbReference>
<dbReference type="PANTHER" id="PTHR23417">
    <property type="entry name" value="3-DEOXY-D-MANNO-OCTULOSONIC-ACID TRANSFERASE/TRNA GUANINE-N 7 - -METHYLTRANSFERASE"/>
    <property type="match status" value="1"/>
</dbReference>
<feature type="binding site" evidence="9">
    <location>
        <position position="120"/>
    </location>
    <ligand>
        <name>S-adenosyl-L-methionine</name>
        <dbReference type="ChEBI" id="CHEBI:59789"/>
    </ligand>
</feature>
<keyword evidence="11" id="KW-1185">Reference proteome</keyword>
<dbReference type="Pfam" id="PF02390">
    <property type="entry name" value="Methyltransf_4"/>
    <property type="match status" value="1"/>
</dbReference>
<dbReference type="STRING" id="1423790.BN53_06895"/>
<keyword evidence="6 9" id="KW-0819">tRNA processing</keyword>
<evidence type="ECO:0000256" key="3">
    <source>
        <dbReference type="ARBA" id="ARBA00022603"/>
    </source>
</evidence>
<feature type="binding site" evidence="9">
    <location>
        <position position="124"/>
    </location>
    <ligand>
        <name>substrate</name>
    </ligand>
</feature>
<dbReference type="UniPathway" id="UPA00989"/>
<dbReference type="PATRIC" id="fig|1423790.3.peg.27"/>
<dbReference type="RefSeq" id="WP_009560374.1">
    <property type="nucleotide sequence ID" value="NZ_AYZN01000001.1"/>
</dbReference>
<evidence type="ECO:0000256" key="9">
    <source>
        <dbReference type="HAMAP-Rule" id="MF_01057"/>
    </source>
</evidence>
<feature type="binding site" evidence="9">
    <location>
        <position position="156"/>
    </location>
    <ligand>
        <name>substrate</name>
    </ligand>
</feature>